<dbReference type="InterPro" id="IPR017972">
    <property type="entry name" value="Cyt_P450_CS"/>
</dbReference>
<comment type="caution">
    <text evidence="3">The sequence shown here is derived from an EMBL/GenBank/DDBJ whole genome shotgun (WGS) entry which is preliminary data.</text>
</comment>
<dbReference type="Proteomes" id="UP001224661">
    <property type="component" value="Unassembled WGS sequence"/>
</dbReference>
<feature type="region of interest" description="Disordered" evidence="2">
    <location>
        <begin position="1"/>
        <end position="28"/>
    </location>
</feature>
<evidence type="ECO:0000313" key="4">
    <source>
        <dbReference type="Proteomes" id="UP001224661"/>
    </source>
</evidence>
<dbReference type="PROSITE" id="PS00086">
    <property type="entry name" value="CYTOCHROME_P450"/>
    <property type="match status" value="1"/>
</dbReference>
<dbReference type="CDD" id="cd20623">
    <property type="entry name" value="CYP_unk"/>
    <property type="match status" value="1"/>
</dbReference>
<reference evidence="3 4" key="1">
    <citation type="submission" date="2023-05" db="EMBL/GenBank/DDBJ databases">
        <title>Draft genome sequence of Streptomyces sp. B-S-A8 isolated from a cave soil in Thailand.</title>
        <authorList>
            <person name="Chamroensaksri N."/>
            <person name="Muangham S."/>
        </authorList>
    </citation>
    <scope>NUCLEOTIDE SEQUENCE [LARGE SCALE GENOMIC DNA]</scope>
    <source>
        <strain evidence="3 4">B-S-A8</strain>
    </source>
</reference>
<dbReference type="InterPro" id="IPR002397">
    <property type="entry name" value="Cyt_P450_B"/>
</dbReference>
<keyword evidence="4" id="KW-1185">Reference proteome</keyword>
<dbReference type="SUPFAM" id="SSF48264">
    <property type="entry name" value="Cytochrome P450"/>
    <property type="match status" value="1"/>
</dbReference>
<organism evidence="3 4">
    <name type="scientific">Streptomyces solicavernae</name>
    <dbReference type="NCBI Taxonomy" id="3043614"/>
    <lineage>
        <taxon>Bacteria</taxon>
        <taxon>Bacillati</taxon>
        <taxon>Actinomycetota</taxon>
        <taxon>Actinomycetes</taxon>
        <taxon>Kitasatosporales</taxon>
        <taxon>Streptomycetaceae</taxon>
        <taxon>Streptomyces</taxon>
    </lineage>
</organism>
<dbReference type="PRINTS" id="PR00359">
    <property type="entry name" value="BP450"/>
</dbReference>
<dbReference type="PANTHER" id="PTHR46696:SF1">
    <property type="entry name" value="CYTOCHROME P450 YJIB-RELATED"/>
    <property type="match status" value="1"/>
</dbReference>
<name>A0ABT6RTH6_9ACTN</name>
<sequence length="426" mass="46791">MTTAPEPVGFTSPAPPPGCPAHAGGASLPRRIFGPEAENDQQQLYARLRAEHGTVAPVLVHGDVPAWLVLGHRENLDVMRTPSRFTCDSRVWNRQLAADSPLLPLTAWQPLLAFADGPEHARLRLAVTDSLDLFNRQSLRRYVTRYANQLVDQMAGRGRADLVEEFAEQLPMMVLTHHFGMSEEYGPKLVEAVRDMTRGSDTSVASNRFVVDTMSDLVARKRVQPGNDFTSWLIGHESGLSDDEIREHLRLTLVAGYEPTANLIANTLRMVLTDARFRGSLSGGQMTLPDALEQVLWDHPPIALLPTRWAIGDTELGGHAIRAGDMLLLGLEAGNVDPAIRPDLTASMHGNRSHLAFSAGPHGCPGQDIGRAIADTGVETLLGRLIDIRLAVPEDELRVVSAWISRRLHSLPVRFTPPRTPLPEQR</sequence>
<proteinExistence type="inferred from homology"/>
<dbReference type="EMBL" id="JASCIR010000008">
    <property type="protein sequence ID" value="MDI3387083.1"/>
    <property type="molecule type" value="Genomic_DNA"/>
</dbReference>
<evidence type="ECO:0000256" key="2">
    <source>
        <dbReference type="SAM" id="MobiDB-lite"/>
    </source>
</evidence>
<evidence type="ECO:0000313" key="3">
    <source>
        <dbReference type="EMBL" id="MDI3387083.1"/>
    </source>
</evidence>
<dbReference type="PANTHER" id="PTHR46696">
    <property type="entry name" value="P450, PUTATIVE (EUROFUNG)-RELATED"/>
    <property type="match status" value="1"/>
</dbReference>
<comment type="similarity">
    <text evidence="1">Belongs to the cytochrome P450 family.</text>
</comment>
<evidence type="ECO:0000256" key="1">
    <source>
        <dbReference type="ARBA" id="ARBA00010617"/>
    </source>
</evidence>
<protein>
    <submittedName>
        <fullName evidence="3">Cytochrome P450</fullName>
    </submittedName>
</protein>
<dbReference type="Gene3D" id="1.10.630.10">
    <property type="entry name" value="Cytochrome P450"/>
    <property type="match status" value="1"/>
</dbReference>
<accession>A0ABT6RTH6</accession>
<dbReference type="RefSeq" id="WP_282513355.1">
    <property type="nucleotide sequence ID" value="NZ_JASCIR010000008.1"/>
</dbReference>
<gene>
    <name evidence="3" type="ORF">QIS99_12865</name>
</gene>
<dbReference type="InterPro" id="IPR036396">
    <property type="entry name" value="Cyt_P450_sf"/>
</dbReference>